<feature type="compositionally biased region" description="Polar residues" evidence="1">
    <location>
        <begin position="13"/>
        <end position="26"/>
    </location>
</feature>
<dbReference type="GeneID" id="80518598"/>
<sequence>MQDLGNVDVNPTAVETNDNNKTTTAPPHQHLLGFGESLRTQPIVYIVWSLVIVTTMIIYWLIIGFRSKFTIVLAIFMLIILVMNMIFSGMDDIDSYEQEVSLYEYVEANARAFLPFGIALAALVIATGKQKEVLSNSEFLGPLLLGTACFVGVLTIIWMPKGSGLPIRLLRDIKTAVLTLGGVTVVALVGEFVFSHLQDAT</sequence>
<feature type="transmembrane region" description="Helical" evidence="2">
    <location>
        <begin position="110"/>
        <end position="127"/>
    </location>
</feature>
<feature type="transmembrane region" description="Helical" evidence="2">
    <location>
        <begin position="69"/>
        <end position="90"/>
    </location>
</feature>
<proteinExistence type="predicted"/>
<organism evidence="3">
    <name type="scientific">Tupanvirus soda lake</name>
    <dbReference type="NCBI Taxonomy" id="2126985"/>
    <lineage>
        <taxon>Viruses</taxon>
        <taxon>Varidnaviria</taxon>
        <taxon>Bamfordvirae</taxon>
        <taxon>Nucleocytoviricota</taxon>
        <taxon>Megaviricetes</taxon>
        <taxon>Imitervirales</taxon>
        <taxon>Mimiviridae</taxon>
        <taxon>Megamimivirinae</taxon>
        <taxon>Tupanvirus</taxon>
        <taxon>Tupanvirus salinum</taxon>
    </lineage>
</organism>
<keyword evidence="2" id="KW-1133">Transmembrane helix</keyword>
<dbReference type="RefSeq" id="YP_010781834.1">
    <property type="nucleotide sequence ID" value="NC_075039.1"/>
</dbReference>
<keyword evidence="2" id="KW-0472">Membrane</keyword>
<feature type="transmembrane region" description="Helical" evidence="2">
    <location>
        <begin position="178"/>
        <end position="197"/>
    </location>
</feature>
<protein>
    <submittedName>
        <fullName evidence="3">Putative orfan</fullName>
    </submittedName>
</protein>
<reference evidence="3" key="1">
    <citation type="submission" date="2017-01" db="EMBL/GenBank/DDBJ databases">
        <authorList>
            <person name="Assis F.L."/>
            <person name="Abrahao J.S."/>
            <person name="Silva L."/>
            <person name="Khalil J.B."/>
            <person name="Rodrigues R."/>
            <person name="Silva L.S."/>
            <person name="Arantes T."/>
            <person name="Boratto P."/>
            <person name="Andrade M."/>
            <person name="Kroon E.G."/>
            <person name="Ribeiro B."/>
            <person name="Bergier I."/>
            <person name="Seligmann H."/>
            <person name="Ghigo E."/>
            <person name="Colson P."/>
            <person name="Levasseur A."/>
            <person name="Raoult D."/>
            <person name="Scola B.L."/>
        </authorList>
    </citation>
    <scope>NUCLEOTIDE SEQUENCE</scope>
    <source>
        <strain evidence="3">Soda lake</strain>
    </source>
</reference>
<dbReference type="EMBL" id="KY523104">
    <property type="protein sequence ID" value="QKU35177.1"/>
    <property type="molecule type" value="Genomic_DNA"/>
</dbReference>
<evidence type="ECO:0000313" key="3">
    <source>
        <dbReference type="EMBL" id="QKU35177.1"/>
    </source>
</evidence>
<keyword evidence="2" id="KW-0812">Transmembrane</keyword>
<feature type="transmembrane region" description="Helical" evidence="2">
    <location>
        <begin position="43"/>
        <end position="62"/>
    </location>
</feature>
<evidence type="ECO:0000256" key="2">
    <source>
        <dbReference type="SAM" id="Phobius"/>
    </source>
</evidence>
<name>A0A6N1NRJ8_9VIRU</name>
<reference evidence="3" key="2">
    <citation type="journal article" date="2018" name="Nat. Commun.">
        <title>Tailed giant Tupanvirus possesses the most complete translational apparatus of the known virosphere.</title>
        <authorList>
            <person name="Abrahao J."/>
            <person name="Silva L."/>
            <person name="Silva L.S."/>
            <person name="Khalil J.Y.B."/>
            <person name="Rodrigues R."/>
            <person name="Arantes T."/>
            <person name="Assis F."/>
            <person name="Boratto P."/>
            <person name="Andrade M."/>
            <person name="Kroon E.G."/>
            <person name="Ribeiro B."/>
            <person name="Bergier I."/>
            <person name="Seligmann H."/>
            <person name="Ghigo E."/>
            <person name="Colson P."/>
            <person name="Levasseur A."/>
            <person name="Kroemer G."/>
            <person name="Raoult D."/>
            <person name="La Scola B."/>
        </authorList>
    </citation>
    <scope>NUCLEOTIDE SEQUENCE [LARGE SCALE GENOMIC DNA]</scope>
    <source>
        <strain evidence="3">Soda lake</strain>
    </source>
</reference>
<dbReference type="KEGG" id="vg:80518598"/>
<feature type="region of interest" description="Disordered" evidence="1">
    <location>
        <begin position="1"/>
        <end position="26"/>
    </location>
</feature>
<feature type="transmembrane region" description="Helical" evidence="2">
    <location>
        <begin position="139"/>
        <end position="158"/>
    </location>
</feature>
<evidence type="ECO:0000256" key="1">
    <source>
        <dbReference type="SAM" id="MobiDB-lite"/>
    </source>
</evidence>
<accession>A0A6N1NRJ8</accession>